<feature type="chain" id="PRO_5006918503" evidence="6">
    <location>
        <begin position="26"/>
        <end position="190"/>
    </location>
</feature>
<dbReference type="EMBL" id="LNYX01000002">
    <property type="protein sequence ID" value="KTD66182.1"/>
    <property type="molecule type" value="Genomic_DNA"/>
</dbReference>
<organism evidence="7 8">
    <name type="scientific">Legionella spiritensis</name>
    <dbReference type="NCBI Taxonomy" id="452"/>
    <lineage>
        <taxon>Bacteria</taxon>
        <taxon>Pseudomonadati</taxon>
        <taxon>Pseudomonadota</taxon>
        <taxon>Gammaproteobacteria</taxon>
        <taxon>Legionellales</taxon>
        <taxon>Legionellaceae</taxon>
        <taxon>Legionella</taxon>
    </lineage>
</organism>
<keyword evidence="8" id="KW-1185">Reference proteome</keyword>
<dbReference type="GO" id="GO:0030288">
    <property type="term" value="C:outer membrane-bounded periplasmic space"/>
    <property type="evidence" value="ECO:0007669"/>
    <property type="project" value="TreeGrafter"/>
</dbReference>
<name>A0A0W0ZBL5_LEGSP</name>
<proteinExistence type="predicted"/>
<feature type="signal peptide" evidence="6">
    <location>
        <begin position="1"/>
        <end position="25"/>
    </location>
</feature>
<evidence type="ECO:0000313" key="7">
    <source>
        <dbReference type="EMBL" id="KTD66182.1"/>
    </source>
</evidence>
<dbReference type="PANTHER" id="PTHR37481:SF1">
    <property type="entry name" value="LIPOPOLYSACCHARIDE EXPORT SYSTEM PROTEIN LPTC"/>
    <property type="match status" value="1"/>
</dbReference>
<evidence type="ECO:0000256" key="1">
    <source>
        <dbReference type="ARBA" id="ARBA00022475"/>
    </source>
</evidence>
<dbReference type="RefSeq" id="WP_058482186.1">
    <property type="nucleotide sequence ID" value="NZ_CAAAII010000008.1"/>
</dbReference>
<keyword evidence="1" id="KW-1003">Cell membrane</keyword>
<dbReference type="InterPro" id="IPR052363">
    <property type="entry name" value="LPS_export_LptC"/>
</dbReference>
<dbReference type="STRING" id="452.Lspi_0245"/>
<evidence type="ECO:0000256" key="2">
    <source>
        <dbReference type="ARBA" id="ARBA00022519"/>
    </source>
</evidence>
<evidence type="ECO:0000313" key="8">
    <source>
        <dbReference type="Proteomes" id="UP000054877"/>
    </source>
</evidence>
<evidence type="ECO:0000256" key="4">
    <source>
        <dbReference type="ARBA" id="ARBA00022989"/>
    </source>
</evidence>
<dbReference type="InterPro" id="IPR026265">
    <property type="entry name" value="LptC"/>
</dbReference>
<dbReference type="PROSITE" id="PS51257">
    <property type="entry name" value="PROKAR_LIPOPROTEIN"/>
    <property type="match status" value="1"/>
</dbReference>
<dbReference type="Pfam" id="PF06835">
    <property type="entry name" value="LptC"/>
    <property type="match status" value="1"/>
</dbReference>
<comment type="caution">
    <text evidence="7">The sequence shown here is derived from an EMBL/GenBank/DDBJ whole genome shotgun (WGS) entry which is preliminary data.</text>
</comment>
<dbReference type="GO" id="GO:0005886">
    <property type="term" value="C:plasma membrane"/>
    <property type="evidence" value="ECO:0007669"/>
    <property type="project" value="InterPro"/>
</dbReference>
<protein>
    <submittedName>
        <fullName evidence="7">Lipopolysaccharide export system protein LptC</fullName>
    </submittedName>
</protein>
<dbReference type="AlphaFoldDB" id="A0A0W0ZBL5"/>
<reference evidence="7 8" key="1">
    <citation type="submission" date="2015-11" db="EMBL/GenBank/DDBJ databases">
        <title>Genomic analysis of 38 Legionella species identifies large and diverse effector repertoires.</title>
        <authorList>
            <person name="Burstein D."/>
            <person name="Amaro F."/>
            <person name="Zusman T."/>
            <person name="Lifshitz Z."/>
            <person name="Cohen O."/>
            <person name="Gilbert J.A."/>
            <person name="Pupko T."/>
            <person name="Shuman H.A."/>
            <person name="Segal G."/>
        </authorList>
    </citation>
    <scope>NUCLEOTIDE SEQUENCE [LARGE SCALE GENOMIC DNA]</scope>
    <source>
        <strain evidence="7 8">Mt.St.Helens-9</strain>
    </source>
</reference>
<evidence type="ECO:0000256" key="5">
    <source>
        <dbReference type="ARBA" id="ARBA00023136"/>
    </source>
</evidence>
<evidence type="ECO:0000256" key="6">
    <source>
        <dbReference type="SAM" id="SignalP"/>
    </source>
</evidence>
<sequence length="190" mass="21487">MNAAKQAVWLFFTLIALACSGYYFASSSPVEKLDDKTLSQTADTIITHLNVRQFDEQGKLINYLKTPELQHVPENDTHLLQSPEIVIAQPDQPDWEIRSRRAKAVHGGKEITFINDVTVHQQSGEKTQESTLRTNELTYYPQQKLATSALTVTYERPGSIIYSDGMKAWLADKHVKLLSRARATYEPNHG</sequence>
<dbReference type="OrthoDB" id="5731914at2"/>
<dbReference type="NCBIfam" id="TIGR04409">
    <property type="entry name" value="LptC_YrbK"/>
    <property type="match status" value="1"/>
</dbReference>
<dbReference type="PANTHER" id="PTHR37481">
    <property type="entry name" value="LIPOPOLYSACCHARIDE EXPORT SYSTEM PROTEIN LPTC"/>
    <property type="match status" value="1"/>
</dbReference>
<gene>
    <name evidence="7" type="primary">lptC</name>
    <name evidence="7" type="ORF">Lspi_0245</name>
</gene>
<accession>A0A0W0ZBL5</accession>
<keyword evidence="3" id="KW-0812">Transmembrane</keyword>
<keyword evidence="5" id="KW-0472">Membrane</keyword>
<keyword evidence="4" id="KW-1133">Transmembrane helix</keyword>
<dbReference type="Proteomes" id="UP000054877">
    <property type="component" value="Unassembled WGS sequence"/>
</dbReference>
<keyword evidence="6" id="KW-0732">Signal</keyword>
<dbReference type="Gene3D" id="2.60.450.10">
    <property type="entry name" value="Lipopolysaccharide (LPS) transport protein A like domain"/>
    <property type="match status" value="1"/>
</dbReference>
<dbReference type="PATRIC" id="fig|452.5.peg.269"/>
<dbReference type="InterPro" id="IPR010664">
    <property type="entry name" value="LipoPS_assembly_LptC-rel"/>
</dbReference>
<keyword evidence="2" id="KW-0997">Cell inner membrane</keyword>
<evidence type="ECO:0000256" key="3">
    <source>
        <dbReference type="ARBA" id="ARBA00022692"/>
    </source>
</evidence>
<dbReference type="GO" id="GO:0015221">
    <property type="term" value="F:lipopolysaccharide transmembrane transporter activity"/>
    <property type="evidence" value="ECO:0007669"/>
    <property type="project" value="InterPro"/>
</dbReference>
<dbReference type="GO" id="GO:0017089">
    <property type="term" value="F:glycolipid transfer activity"/>
    <property type="evidence" value="ECO:0007669"/>
    <property type="project" value="TreeGrafter"/>
</dbReference>